<proteinExistence type="predicted"/>
<gene>
    <name evidence="1" type="ORF">RPERSI_LOCUS3105</name>
</gene>
<keyword evidence="2" id="KW-1185">Reference proteome</keyword>
<dbReference type="EMBL" id="CAJVQC010003648">
    <property type="protein sequence ID" value="CAG8530229.1"/>
    <property type="molecule type" value="Genomic_DNA"/>
</dbReference>
<accession>A0ACA9LI00</accession>
<dbReference type="Proteomes" id="UP000789920">
    <property type="component" value="Unassembled WGS sequence"/>
</dbReference>
<comment type="caution">
    <text evidence="1">The sequence shown here is derived from an EMBL/GenBank/DDBJ whole genome shotgun (WGS) entry which is preliminary data.</text>
</comment>
<feature type="non-terminal residue" evidence="1">
    <location>
        <position position="68"/>
    </location>
</feature>
<evidence type="ECO:0000313" key="1">
    <source>
        <dbReference type="EMBL" id="CAG8530229.1"/>
    </source>
</evidence>
<protein>
    <submittedName>
        <fullName evidence="1">16546_t:CDS:1</fullName>
    </submittedName>
</protein>
<organism evidence="1 2">
    <name type="scientific">Racocetra persica</name>
    <dbReference type="NCBI Taxonomy" id="160502"/>
    <lineage>
        <taxon>Eukaryota</taxon>
        <taxon>Fungi</taxon>
        <taxon>Fungi incertae sedis</taxon>
        <taxon>Mucoromycota</taxon>
        <taxon>Glomeromycotina</taxon>
        <taxon>Glomeromycetes</taxon>
        <taxon>Diversisporales</taxon>
        <taxon>Gigasporaceae</taxon>
        <taxon>Racocetra</taxon>
    </lineage>
</organism>
<evidence type="ECO:0000313" key="2">
    <source>
        <dbReference type="Proteomes" id="UP000789920"/>
    </source>
</evidence>
<sequence length="68" mass="7763">MPKRTFKIIIFGNCTKKVIKVKCNSYSSNFNHVSNQKNNESFENSKTNCKEVDVPIVGIEITKDILVK</sequence>
<reference evidence="1" key="1">
    <citation type="submission" date="2021-06" db="EMBL/GenBank/DDBJ databases">
        <authorList>
            <person name="Kallberg Y."/>
            <person name="Tangrot J."/>
            <person name="Rosling A."/>
        </authorList>
    </citation>
    <scope>NUCLEOTIDE SEQUENCE</scope>
    <source>
        <strain evidence="1">MA461A</strain>
    </source>
</reference>
<name>A0ACA9LI00_9GLOM</name>